<name>A0A1Y2UQ92_LIMRT</name>
<evidence type="ECO:0000256" key="2">
    <source>
        <dbReference type="ARBA" id="ARBA00022603"/>
    </source>
</evidence>
<dbReference type="PRINTS" id="PR00507">
    <property type="entry name" value="N12N6MTFRASE"/>
</dbReference>
<feature type="domain" description="MmeI-like helicase spacer" evidence="5">
    <location>
        <begin position="263"/>
        <end position="337"/>
    </location>
</feature>
<reference evidence="8 11" key="1">
    <citation type="submission" date="2016-09" db="EMBL/GenBank/DDBJ databases">
        <title>Lactobacillus reuteri KLR3005, genome sequencing and assembly.</title>
        <authorList>
            <person name="Lee J.-Y."/>
            <person name="Kim E.B."/>
            <person name="Choi Y.-J."/>
        </authorList>
    </citation>
    <scope>NUCLEOTIDE SEQUENCE [LARGE SCALE GENOMIC DNA]</scope>
    <source>
        <strain evidence="8 11">KLR3005</strain>
    </source>
</reference>
<feature type="domain" description="MmeI-like DNA-methyltransferase" evidence="7">
    <location>
        <begin position="427"/>
        <end position="719"/>
    </location>
</feature>
<dbReference type="PANTHER" id="PTHR33841:SF1">
    <property type="entry name" value="DNA METHYLTRANSFERASE A"/>
    <property type="match status" value="1"/>
</dbReference>
<dbReference type="AlphaFoldDB" id="A0A1Y2UQ92"/>
<keyword evidence="3" id="KW-0808">Transferase</keyword>
<evidence type="ECO:0000259" key="7">
    <source>
        <dbReference type="Pfam" id="PF20473"/>
    </source>
</evidence>
<dbReference type="InterPro" id="IPR050953">
    <property type="entry name" value="N4_N6_ade-DNA_methylase"/>
</dbReference>
<dbReference type="EMBL" id="MIMU01000089">
    <property type="protein sequence ID" value="OTA84825.1"/>
    <property type="molecule type" value="Genomic_DNA"/>
</dbReference>
<evidence type="ECO:0000313" key="8">
    <source>
        <dbReference type="EMBL" id="OTA84825.1"/>
    </source>
</evidence>
<gene>
    <name evidence="8" type="ORF">BHL82_06215</name>
    <name evidence="9" type="ORF">BHL83_10665</name>
</gene>
<dbReference type="GO" id="GO:0032259">
    <property type="term" value="P:methylation"/>
    <property type="evidence" value="ECO:0007669"/>
    <property type="project" value="UniProtKB-KW"/>
</dbReference>
<comment type="catalytic activity">
    <reaction evidence="4">
        <text>a 2'-deoxyadenosine in DNA + S-adenosyl-L-methionine = an N(6)-methyl-2'-deoxyadenosine in DNA + S-adenosyl-L-homocysteine + H(+)</text>
        <dbReference type="Rhea" id="RHEA:15197"/>
        <dbReference type="Rhea" id="RHEA-COMP:12418"/>
        <dbReference type="Rhea" id="RHEA-COMP:12419"/>
        <dbReference type="ChEBI" id="CHEBI:15378"/>
        <dbReference type="ChEBI" id="CHEBI:57856"/>
        <dbReference type="ChEBI" id="CHEBI:59789"/>
        <dbReference type="ChEBI" id="CHEBI:90615"/>
        <dbReference type="ChEBI" id="CHEBI:90616"/>
        <dbReference type="EC" id="2.1.1.72"/>
    </reaction>
</comment>
<dbReference type="InterPro" id="IPR046816">
    <property type="entry name" value="MmeI_Mtase"/>
</dbReference>
<accession>A0A1Y2UQ92</accession>
<evidence type="ECO:0000256" key="1">
    <source>
        <dbReference type="ARBA" id="ARBA00011900"/>
    </source>
</evidence>
<dbReference type="EMBL" id="MIMV01000027">
    <property type="protein sequence ID" value="OTA92544.1"/>
    <property type="molecule type" value="Genomic_DNA"/>
</dbReference>
<protein>
    <recommendedName>
        <fullName evidence="1">site-specific DNA-methyltransferase (adenine-specific)</fullName>
        <ecNumber evidence="1">2.1.1.72</ecNumber>
    </recommendedName>
</protein>
<evidence type="ECO:0000313" key="9">
    <source>
        <dbReference type="EMBL" id="OTA92544.1"/>
    </source>
</evidence>
<proteinExistence type="predicted"/>
<evidence type="ECO:0000313" key="10">
    <source>
        <dbReference type="Proteomes" id="UP000194219"/>
    </source>
</evidence>
<dbReference type="RefSeq" id="WP_086135943.1">
    <property type="nucleotide sequence ID" value="NZ_MIMF01000033.1"/>
</dbReference>
<dbReference type="InterPro" id="IPR029063">
    <property type="entry name" value="SAM-dependent_MTases_sf"/>
</dbReference>
<dbReference type="Gene3D" id="3.40.50.150">
    <property type="entry name" value="Vaccinia Virus protein VP39"/>
    <property type="match status" value="1"/>
</dbReference>
<dbReference type="Proteomes" id="UP000194219">
    <property type="component" value="Unassembled WGS sequence"/>
</dbReference>
<dbReference type="GO" id="GO:0009007">
    <property type="term" value="F:site-specific DNA-methyltransferase (adenine-specific) activity"/>
    <property type="evidence" value="ECO:0007669"/>
    <property type="project" value="UniProtKB-EC"/>
</dbReference>
<evidence type="ECO:0000256" key="3">
    <source>
        <dbReference type="ARBA" id="ARBA00022679"/>
    </source>
</evidence>
<evidence type="ECO:0000259" key="5">
    <source>
        <dbReference type="Pfam" id="PF20465"/>
    </source>
</evidence>
<dbReference type="InterPro" id="IPR046819">
    <property type="entry name" value="MmeI_hel"/>
</dbReference>
<organism evidence="8 11">
    <name type="scientific">Limosilactobacillus reuteri</name>
    <name type="common">Lactobacillus reuteri</name>
    <dbReference type="NCBI Taxonomy" id="1598"/>
    <lineage>
        <taxon>Bacteria</taxon>
        <taxon>Bacillati</taxon>
        <taxon>Bacillota</taxon>
        <taxon>Bacilli</taxon>
        <taxon>Lactobacillales</taxon>
        <taxon>Lactobacillaceae</taxon>
        <taxon>Limosilactobacillus</taxon>
    </lineage>
</organism>
<reference evidence="9 10" key="2">
    <citation type="submission" date="2016-09" db="EMBL/GenBank/DDBJ databases">
        <title>Lactobacillus reuteri KLR3006, genome sequencing and assembly.</title>
        <authorList>
            <person name="Lee J.-Y."/>
            <person name="Kim E.B."/>
            <person name="Choi Y.-J."/>
        </authorList>
    </citation>
    <scope>NUCLEOTIDE SEQUENCE [LARGE SCALE GENOMIC DNA]</scope>
    <source>
        <strain evidence="9 10">KLR3006</strain>
    </source>
</reference>
<dbReference type="InterPro" id="IPR046820">
    <property type="entry name" value="MmeI_TRD"/>
</dbReference>
<keyword evidence="2" id="KW-0489">Methyltransferase</keyword>
<comment type="caution">
    <text evidence="8">The sequence shown here is derived from an EMBL/GenBank/DDBJ whole genome shotgun (WGS) entry which is preliminary data.</text>
</comment>
<evidence type="ECO:0000256" key="4">
    <source>
        <dbReference type="ARBA" id="ARBA00047942"/>
    </source>
</evidence>
<dbReference type="Proteomes" id="UP000194286">
    <property type="component" value="Unassembled WGS sequence"/>
</dbReference>
<dbReference type="EC" id="2.1.1.72" evidence="1"/>
<dbReference type="PANTHER" id="PTHR33841">
    <property type="entry name" value="DNA METHYLTRANSFERASE YEEA-RELATED"/>
    <property type="match status" value="1"/>
</dbReference>
<evidence type="ECO:0000313" key="11">
    <source>
        <dbReference type="Proteomes" id="UP000194286"/>
    </source>
</evidence>
<dbReference type="Pfam" id="PF20465">
    <property type="entry name" value="MmeI_hel"/>
    <property type="match status" value="1"/>
</dbReference>
<dbReference type="SUPFAM" id="SSF53335">
    <property type="entry name" value="S-adenosyl-L-methionine-dependent methyltransferases"/>
    <property type="match status" value="1"/>
</dbReference>
<sequence length="1031" mass="117489">MSTINHGTIISDVDLRNDMAAQNTKALITKEKYEAAKRLVNSFHGDEVYKWKENQHRPDFLRNLFVDILGYTKTDSSSRKSDTVTFATEYSDQTGKIPDGILGLFNVEDLDSNKSNDIYPVGFIEVEDSAYGFGKRGQHDRGKGIDQAFDYASRFRNPDNQQRFEIVTNFVELRVYLGNRLDYFSINLEKLTSGDNLEKLFYLLAPQNIIPKLDDKEISPIVDLKKEVTKKRELGLRISADKATKMGQIHSKLISLGFTQEQADKMIVRLAFLMFADGTQIFNKQNIFTDFLHGLKEIEAPLRLEKLKRFFGAVDTEDNESRARLAPGVSYIDGGLFEGAEKESFSIYVKPLDDQLVDDLYNISKDDWSKVNPIVFGSMYEGAMDKGTRHEIGAHYTSEENILKVINNLFMDDLREEFEKIKKSKASVTNKLLAFKRKLSTLTFLDPACGSGNFLILAYRELRRLEHQVVSEILISTNQSNAEIGFGLNDVTTLGFTRYGNLSSDKKSQNWQPLIGVEVNQFSGIELGIPYESEKGEVKYNRYPVDIARAGMWMMDHIMNQEFSETVVSGVPFVRIPLHKSANIIQGDALNLNWNNVVDLSSLNYILGNPPFKGGKTKKGKFEHPRLTTYFPDSKIKGLNNMDFVFGWFIKAAKATELNRNLKVGFVSSNSIVQGTQALNLEKLLKGHKLEIDFAFQTFRWDNNGANVYVVIIGFNKDHALSSHPLKRLITANNLEEMQVSSINEYLLPGKWLNIEDISKNTDLPAMKLGSLFLDNDRYRISSKEYERIIDESPNLADYLHPFYGAKELVQSVSPLQYVFYFPSQTLPDPCPAWLRSRVEEVKAYRKTVSKEDQKLSDTPLKYKRDRYYNKNFLAIPRHTANIDSRPILPMRYMDKDTMISDGAYQIIDCPLWLFVILQSKVHYAWLTIVSGALGSSIRYSSVISYSKFPIPVLSDNEKEKLTKLGEQLNKERDLLFKEGETLSSMYINGHLPDNLNKLHAEIDSVVDGLYGVEGEKNSFSRLEAVLKLVR</sequence>
<dbReference type="Pfam" id="PF20473">
    <property type="entry name" value="MmeI_Mtase"/>
    <property type="match status" value="1"/>
</dbReference>
<feature type="domain" description="MmeI-like target recognition" evidence="6">
    <location>
        <begin position="761"/>
        <end position="953"/>
    </location>
</feature>
<evidence type="ECO:0000259" key="6">
    <source>
        <dbReference type="Pfam" id="PF20466"/>
    </source>
</evidence>
<dbReference type="Pfam" id="PF20466">
    <property type="entry name" value="MmeI_TRD"/>
    <property type="match status" value="1"/>
</dbReference>